<dbReference type="AlphaFoldDB" id="A0ABD5RBS0"/>
<organism evidence="6 7">
    <name type="scientific">Salinirubrum litoreum</name>
    <dbReference type="NCBI Taxonomy" id="1126234"/>
    <lineage>
        <taxon>Archaea</taxon>
        <taxon>Methanobacteriati</taxon>
        <taxon>Methanobacteriota</taxon>
        <taxon>Stenosarchaea group</taxon>
        <taxon>Halobacteria</taxon>
        <taxon>Halobacteriales</taxon>
        <taxon>Haloferacaceae</taxon>
        <taxon>Salinirubrum</taxon>
    </lineage>
</organism>
<evidence type="ECO:0000313" key="6">
    <source>
        <dbReference type="EMBL" id="MFC5367137.1"/>
    </source>
</evidence>
<evidence type="ECO:0000256" key="3">
    <source>
        <dbReference type="ARBA" id="ARBA00023163"/>
    </source>
</evidence>
<dbReference type="SUPFAM" id="SSF55781">
    <property type="entry name" value="GAF domain-like"/>
    <property type="match status" value="1"/>
</dbReference>
<feature type="domain" description="HTH iclR-type" evidence="4">
    <location>
        <begin position="14"/>
        <end position="73"/>
    </location>
</feature>
<dbReference type="RefSeq" id="WP_227231463.1">
    <property type="nucleotide sequence ID" value="NZ_JAJCVJ010000004.1"/>
</dbReference>
<dbReference type="Gene3D" id="3.30.450.40">
    <property type="match status" value="1"/>
</dbReference>
<evidence type="ECO:0000313" key="7">
    <source>
        <dbReference type="Proteomes" id="UP001596201"/>
    </source>
</evidence>
<dbReference type="PANTHER" id="PTHR30136">
    <property type="entry name" value="HELIX-TURN-HELIX TRANSCRIPTIONAL REGULATOR, ICLR FAMILY"/>
    <property type="match status" value="1"/>
</dbReference>
<evidence type="ECO:0000256" key="2">
    <source>
        <dbReference type="ARBA" id="ARBA00023125"/>
    </source>
</evidence>
<dbReference type="Pfam" id="PF09339">
    <property type="entry name" value="HTH_IclR"/>
    <property type="match status" value="1"/>
</dbReference>
<evidence type="ECO:0000256" key="1">
    <source>
        <dbReference type="ARBA" id="ARBA00023015"/>
    </source>
</evidence>
<dbReference type="PANTHER" id="PTHR30136:SF35">
    <property type="entry name" value="HTH-TYPE TRANSCRIPTIONAL REGULATOR RV1719"/>
    <property type="match status" value="1"/>
</dbReference>
<dbReference type="CDD" id="cd00090">
    <property type="entry name" value="HTH_ARSR"/>
    <property type="match status" value="1"/>
</dbReference>
<dbReference type="PROSITE" id="PS51078">
    <property type="entry name" value="ICLR_ED"/>
    <property type="match status" value="1"/>
</dbReference>
<dbReference type="InterPro" id="IPR011991">
    <property type="entry name" value="ArsR-like_HTH"/>
</dbReference>
<dbReference type="GO" id="GO:0003677">
    <property type="term" value="F:DNA binding"/>
    <property type="evidence" value="ECO:0007669"/>
    <property type="project" value="UniProtKB-KW"/>
</dbReference>
<sequence>MAEDHDDDDDRHTVQTAQTTFRVLDAVRAREQAGVTELAAALDMSKSAVHRHLATLVAEDRVEKHDGEYRRALRETAGADVVFEIVEVLKELGRATPAEVATAVDRSERTVSHYLSWLETKQYVTRQGETYQNGLRFLDIGERVKHGTGIFDIAVEQVDALAEESGELALLSVLEHGQNVLLYKSSGADAIQTSHEIGLREPLHCSGLGKSILSALPRERVEQIVDEHGLPAFTENTITDREELFAELDRTRDRGFAIDDEEAKPGIRCIAAPVVIGDGKLYGAVSITAPESRIHGERLEETLPEAVTGAANVIEVNSIYV</sequence>
<dbReference type="InterPro" id="IPR036388">
    <property type="entry name" value="WH-like_DNA-bd_sf"/>
</dbReference>
<protein>
    <submittedName>
        <fullName evidence="6">IclR family transcriptional regulator C-terminal domain-containing protein</fullName>
    </submittedName>
</protein>
<dbReference type="InterPro" id="IPR050707">
    <property type="entry name" value="HTH_MetabolicPath_Reg"/>
</dbReference>
<dbReference type="InterPro" id="IPR036390">
    <property type="entry name" value="WH_DNA-bd_sf"/>
</dbReference>
<evidence type="ECO:0000259" key="5">
    <source>
        <dbReference type="PROSITE" id="PS51078"/>
    </source>
</evidence>
<reference evidence="6 7" key="1">
    <citation type="journal article" date="2019" name="Int. J. Syst. Evol. Microbiol.">
        <title>The Global Catalogue of Microorganisms (GCM) 10K type strain sequencing project: providing services to taxonomists for standard genome sequencing and annotation.</title>
        <authorList>
            <consortium name="The Broad Institute Genomics Platform"/>
            <consortium name="The Broad Institute Genome Sequencing Center for Infectious Disease"/>
            <person name="Wu L."/>
            <person name="Ma J."/>
        </authorList>
    </citation>
    <scope>NUCLEOTIDE SEQUENCE [LARGE SCALE GENOMIC DNA]</scope>
    <source>
        <strain evidence="6 7">CGMCC 1.12237</strain>
    </source>
</reference>
<keyword evidence="3" id="KW-0804">Transcription</keyword>
<dbReference type="InterPro" id="IPR005471">
    <property type="entry name" value="Tscrpt_reg_IclR_N"/>
</dbReference>
<gene>
    <name evidence="6" type="ORF">ACFPJ5_09300</name>
</gene>
<dbReference type="GO" id="GO:0006355">
    <property type="term" value="P:regulation of DNA-templated transcription"/>
    <property type="evidence" value="ECO:0007669"/>
    <property type="project" value="UniProtKB-ARBA"/>
</dbReference>
<evidence type="ECO:0000259" key="4">
    <source>
        <dbReference type="PROSITE" id="PS51077"/>
    </source>
</evidence>
<keyword evidence="7" id="KW-1185">Reference proteome</keyword>
<keyword evidence="1" id="KW-0805">Transcription regulation</keyword>
<dbReference type="Gene3D" id="1.10.10.10">
    <property type="entry name" value="Winged helix-like DNA-binding domain superfamily/Winged helix DNA-binding domain"/>
    <property type="match status" value="2"/>
</dbReference>
<dbReference type="SUPFAM" id="SSF46785">
    <property type="entry name" value="Winged helix' DNA-binding domain"/>
    <property type="match status" value="2"/>
</dbReference>
<dbReference type="InterPro" id="IPR029016">
    <property type="entry name" value="GAF-like_dom_sf"/>
</dbReference>
<keyword evidence="2" id="KW-0238">DNA-binding</keyword>
<accession>A0ABD5RBS0</accession>
<dbReference type="EMBL" id="JBHSKX010000001">
    <property type="protein sequence ID" value="MFC5367137.1"/>
    <property type="molecule type" value="Genomic_DNA"/>
</dbReference>
<dbReference type="Proteomes" id="UP001596201">
    <property type="component" value="Unassembled WGS sequence"/>
</dbReference>
<dbReference type="PROSITE" id="PS51077">
    <property type="entry name" value="HTH_ICLR"/>
    <property type="match status" value="1"/>
</dbReference>
<dbReference type="InterPro" id="IPR014757">
    <property type="entry name" value="Tscrpt_reg_IclR_C"/>
</dbReference>
<proteinExistence type="predicted"/>
<comment type="caution">
    <text evidence="6">The sequence shown here is derived from an EMBL/GenBank/DDBJ whole genome shotgun (WGS) entry which is preliminary data.</text>
</comment>
<dbReference type="Pfam" id="PF01614">
    <property type="entry name" value="IclR_C"/>
    <property type="match status" value="1"/>
</dbReference>
<feature type="domain" description="IclR-ED" evidence="5">
    <location>
        <begin position="136"/>
        <end position="320"/>
    </location>
</feature>
<name>A0ABD5RBS0_9EURY</name>